<dbReference type="InterPro" id="IPR012338">
    <property type="entry name" value="Beta-lactam/transpept-like"/>
</dbReference>
<dbReference type="PANTHER" id="PTHR32282:SF33">
    <property type="entry name" value="PEPTIDOGLYCAN GLYCOSYLTRANSFERASE"/>
    <property type="match status" value="1"/>
</dbReference>
<evidence type="ECO:0000313" key="4">
    <source>
        <dbReference type="EMBL" id="KXK27089.1"/>
    </source>
</evidence>
<feature type="domain" description="Penicillin-binding protein transpeptidase" evidence="3">
    <location>
        <begin position="2"/>
        <end position="144"/>
    </location>
</feature>
<name>A0A136LZL2_9BACT</name>
<evidence type="ECO:0000259" key="3">
    <source>
        <dbReference type="Pfam" id="PF00905"/>
    </source>
</evidence>
<dbReference type="Proteomes" id="UP000070457">
    <property type="component" value="Unassembled WGS sequence"/>
</dbReference>
<sequence length="236" mass="25967">MLINSRNIPAIMLTDQIGTQNVVAELQKWGYTTFDDPNRFGPAISVGGGDVRLIEHAQAYAVFASGGMYNRHEVISRIEDVDGNVLYEYKPQPQQIADPRGIYLVNDILNGKKGGVGYSFDGRDIAGKTGTSEKQTETLFVTYTPEIVAIGWLGNNTNKGMVYGATGYTSARPWVSEYVQRMGDKIPATAFKRPEGVYYNSKGHLAIRGIAAPLKVSVPRQYRPGDVLSLDSHYAR</sequence>
<evidence type="ECO:0000313" key="5">
    <source>
        <dbReference type="Proteomes" id="UP000070457"/>
    </source>
</evidence>
<keyword evidence="1" id="KW-0328">Glycosyltransferase</keyword>
<dbReference type="Pfam" id="PF00905">
    <property type="entry name" value="Transpeptidase"/>
    <property type="match status" value="1"/>
</dbReference>
<reference evidence="4 5" key="1">
    <citation type="submission" date="2015-02" db="EMBL/GenBank/DDBJ databases">
        <title>Improved understanding of the partial-nitritation anammox process through 23 genomes representing the majority of the microbial community.</title>
        <authorList>
            <person name="Speth D.R."/>
            <person name="In T Zandt M."/>
            <person name="Guerrero Cruz S."/>
            <person name="Jetten M.S."/>
            <person name="Dutilh B.E."/>
        </authorList>
    </citation>
    <scope>NUCLEOTIDE SEQUENCE [LARGE SCALE GENOMIC DNA]</scope>
    <source>
        <strain evidence="4">OLB20</strain>
    </source>
</reference>
<comment type="caution">
    <text evidence="4">The sequence shown here is derived from an EMBL/GenBank/DDBJ whole genome shotgun (WGS) entry which is preliminary data.</text>
</comment>
<keyword evidence="2" id="KW-0808">Transferase</keyword>
<accession>A0A136LZL2</accession>
<dbReference type="GO" id="GO:0008658">
    <property type="term" value="F:penicillin binding"/>
    <property type="evidence" value="ECO:0007669"/>
    <property type="project" value="InterPro"/>
</dbReference>
<protein>
    <submittedName>
        <fullName evidence="4">Penicillin-binding protein 1A</fullName>
    </submittedName>
</protein>
<dbReference type="STRING" id="1617426.TR69_WS6001001115"/>
<dbReference type="GO" id="GO:0008955">
    <property type="term" value="F:peptidoglycan glycosyltransferase activity"/>
    <property type="evidence" value="ECO:0007669"/>
    <property type="project" value="TreeGrafter"/>
</dbReference>
<dbReference type="PANTHER" id="PTHR32282">
    <property type="entry name" value="BINDING PROTEIN TRANSPEPTIDASE, PUTATIVE-RELATED"/>
    <property type="match status" value="1"/>
</dbReference>
<dbReference type="SUPFAM" id="SSF56601">
    <property type="entry name" value="beta-lactamase/transpeptidase-like"/>
    <property type="match status" value="1"/>
</dbReference>
<evidence type="ECO:0000256" key="2">
    <source>
        <dbReference type="ARBA" id="ARBA00022679"/>
    </source>
</evidence>
<gene>
    <name evidence="4" type="primary">mrcA</name>
    <name evidence="4" type="ORF">TR69_WS6001001115</name>
</gene>
<dbReference type="InterPro" id="IPR050396">
    <property type="entry name" value="Glycosyltr_51/Transpeptidase"/>
</dbReference>
<dbReference type="Gene3D" id="3.40.710.10">
    <property type="entry name" value="DD-peptidase/beta-lactamase superfamily"/>
    <property type="match status" value="1"/>
</dbReference>
<dbReference type="EMBL" id="JYNZ01000003">
    <property type="protein sequence ID" value="KXK27089.1"/>
    <property type="molecule type" value="Genomic_DNA"/>
</dbReference>
<organism evidence="4 5">
    <name type="scientific">candidate division WS6 bacterium OLB20</name>
    <dbReference type="NCBI Taxonomy" id="1617426"/>
    <lineage>
        <taxon>Bacteria</taxon>
        <taxon>Candidatus Dojkabacteria</taxon>
    </lineage>
</organism>
<proteinExistence type="predicted"/>
<dbReference type="AlphaFoldDB" id="A0A136LZL2"/>
<dbReference type="InterPro" id="IPR001460">
    <property type="entry name" value="PCN-bd_Tpept"/>
</dbReference>
<evidence type="ECO:0000256" key="1">
    <source>
        <dbReference type="ARBA" id="ARBA00022676"/>
    </source>
</evidence>